<dbReference type="GO" id="GO:0015074">
    <property type="term" value="P:DNA integration"/>
    <property type="evidence" value="ECO:0007669"/>
    <property type="project" value="InterPro"/>
</dbReference>
<dbReference type="PANTHER" id="PTHR37984">
    <property type="entry name" value="PROTEIN CBG26694"/>
    <property type="match status" value="1"/>
</dbReference>
<dbReference type="Pfam" id="PF17919">
    <property type="entry name" value="RT_RNaseH_2"/>
    <property type="match status" value="1"/>
</dbReference>
<dbReference type="FunFam" id="3.30.70.270:FF:000020">
    <property type="entry name" value="Transposon Tf2-6 polyprotein-like Protein"/>
    <property type="match status" value="1"/>
</dbReference>
<dbReference type="InterPro" id="IPR012337">
    <property type="entry name" value="RNaseH-like_sf"/>
</dbReference>
<dbReference type="InterPro" id="IPR041588">
    <property type="entry name" value="Integrase_H2C2"/>
</dbReference>
<dbReference type="InterPro" id="IPR050951">
    <property type="entry name" value="Retrovirus_Pol_polyprotein"/>
</dbReference>
<keyword evidence="1" id="KW-0511">Multifunctional enzyme</keyword>
<dbReference type="EMBL" id="CM003613">
    <property type="protein sequence ID" value="KYP54954.1"/>
    <property type="molecule type" value="Genomic_DNA"/>
</dbReference>
<keyword evidence="4" id="KW-1185">Reference proteome</keyword>
<accession>A0A151SJD9</accession>
<evidence type="ECO:0000256" key="1">
    <source>
        <dbReference type="ARBA" id="ARBA00023268"/>
    </source>
</evidence>
<dbReference type="AlphaFoldDB" id="A0A151SJD9"/>
<evidence type="ECO:0000259" key="2">
    <source>
        <dbReference type="PROSITE" id="PS50994"/>
    </source>
</evidence>
<dbReference type="GO" id="GO:0003824">
    <property type="term" value="F:catalytic activity"/>
    <property type="evidence" value="ECO:0007669"/>
    <property type="project" value="UniProtKB-KW"/>
</dbReference>
<dbReference type="InterPro" id="IPR043502">
    <property type="entry name" value="DNA/RNA_pol_sf"/>
</dbReference>
<evidence type="ECO:0000313" key="3">
    <source>
        <dbReference type="EMBL" id="KYP54954.1"/>
    </source>
</evidence>
<gene>
    <name evidence="3" type="ORF">KK1_001155</name>
</gene>
<dbReference type="PANTHER" id="PTHR37984:SF5">
    <property type="entry name" value="PROTEIN NYNRIN-LIKE"/>
    <property type="match status" value="1"/>
</dbReference>
<name>A0A151SJD9_CAJCA</name>
<proteinExistence type="predicted"/>
<reference evidence="3 4" key="1">
    <citation type="journal article" date="2012" name="Nat. Biotechnol.">
        <title>Draft genome sequence of pigeonpea (Cajanus cajan), an orphan legume crop of resource-poor farmers.</title>
        <authorList>
            <person name="Varshney R.K."/>
            <person name="Chen W."/>
            <person name="Li Y."/>
            <person name="Bharti A.K."/>
            <person name="Saxena R.K."/>
            <person name="Schlueter J.A."/>
            <person name="Donoghue M.T."/>
            <person name="Azam S."/>
            <person name="Fan G."/>
            <person name="Whaley A.M."/>
            <person name="Farmer A.D."/>
            <person name="Sheridan J."/>
            <person name="Iwata A."/>
            <person name="Tuteja R."/>
            <person name="Penmetsa R.V."/>
            <person name="Wu W."/>
            <person name="Upadhyaya H.D."/>
            <person name="Yang S.P."/>
            <person name="Shah T."/>
            <person name="Saxena K.B."/>
            <person name="Michael T."/>
            <person name="McCombie W.R."/>
            <person name="Yang B."/>
            <person name="Zhang G."/>
            <person name="Yang H."/>
            <person name="Wang J."/>
            <person name="Spillane C."/>
            <person name="Cook D.R."/>
            <person name="May G.D."/>
            <person name="Xu X."/>
            <person name="Jackson S.A."/>
        </authorList>
    </citation>
    <scope>NUCLEOTIDE SEQUENCE [LARGE SCALE GENOMIC DNA]</scope>
    <source>
        <strain evidence="4">cv. Asha</strain>
    </source>
</reference>
<dbReference type="Gene3D" id="1.10.340.70">
    <property type="match status" value="1"/>
</dbReference>
<dbReference type="InterPro" id="IPR041577">
    <property type="entry name" value="RT_RNaseH_2"/>
</dbReference>
<dbReference type="Gramene" id="C.cajan_01126.t">
    <property type="protein sequence ID" value="C.cajan_01126.t"/>
    <property type="gene ID" value="C.cajan_01126"/>
</dbReference>
<dbReference type="InterPro" id="IPR001584">
    <property type="entry name" value="Integrase_cat-core"/>
</dbReference>
<dbReference type="OMA" id="KDNTVAN"/>
<evidence type="ECO:0000313" key="4">
    <source>
        <dbReference type="Proteomes" id="UP000075243"/>
    </source>
</evidence>
<dbReference type="Proteomes" id="UP000075243">
    <property type="component" value="Chromosome 11"/>
</dbReference>
<feature type="domain" description="Integrase catalytic" evidence="2">
    <location>
        <begin position="289"/>
        <end position="445"/>
    </location>
</feature>
<dbReference type="PROSITE" id="PS50994">
    <property type="entry name" value="INTEGRASE"/>
    <property type="match status" value="1"/>
</dbReference>
<dbReference type="Pfam" id="PF17921">
    <property type="entry name" value="Integrase_H2C2"/>
    <property type="match status" value="1"/>
</dbReference>
<dbReference type="Pfam" id="PF00665">
    <property type="entry name" value="rve"/>
    <property type="match status" value="1"/>
</dbReference>
<dbReference type="SUPFAM" id="SSF53098">
    <property type="entry name" value="Ribonuclease H-like"/>
    <property type="match status" value="1"/>
</dbReference>
<dbReference type="GO" id="GO:0003676">
    <property type="term" value="F:nucleic acid binding"/>
    <property type="evidence" value="ECO:0007669"/>
    <property type="project" value="InterPro"/>
</dbReference>
<dbReference type="Gene3D" id="3.30.420.10">
    <property type="entry name" value="Ribonuclease H-like superfamily/Ribonuclease H"/>
    <property type="match status" value="1"/>
</dbReference>
<dbReference type="SUPFAM" id="SSF56672">
    <property type="entry name" value="DNA/RNA polymerases"/>
    <property type="match status" value="1"/>
</dbReference>
<organism evidence="3 4">
    <name type="scientific">Cajanus cajan</name>
    <name type="common">Pigeon pea</name>
    <name type="synonym">Cajanus indicus</name>
    <dbReference type="NCBI Taxonomy" id="3821"/>
    <lineage>
        <taxon>Eukaryota</taxon>
        <taxon>Viridiplantae</taxon>
        <taxon>Streptophyta</taxon>
        <taxon>Embryophyta</taxon>
        <taxon>Tracheophyta</taxon>
        <taxon>Spermatophyta</taxon>
        <taxon>Magnoliopsida</taxon>
        <taxon>eudicotyledons</taxon>
        <taxon>Gunneridae</taxon>
        <taxon>Pentapetalae</taxon>
        <taxon>rosids</taxon>
        <taxon>fabids</taxon>
        <taxon>Fabales</taxon>
        <taxon>Fabaceae</taxon>
        <taxon>Papilionoideae</taxon>
        <taxon>50 kb inversion clade</taxon>
        <taxon>NPAAA clade</taxon>
        <taxon>indigoferoid/millettioid clade</taxon>
        <taxon>Phaseoleae</taxon>
        <taxon>Cajanus</taxon>
    </lineage>
</organism>
<dbReference type="InterPro" id="IPR043128">
    <property type="entry name" value="Rev_trsase/Diguanyl_cyclase"/>
</dbReference>
<sequence length="445" mass="50663">MRAHSLFAKRSKCYFGVTRVEYLGHYISREGVATDPRKIVAIQNWPLPQSTKQLRGFLGLSGYYRRFVKGYGSTAKPLTNMLKKEEFCWSSKVKEAFQSLKTKLVQAPLLALPDFTKTFVVEVDASGFGIGVVLMQEMHHIAFIRKDNTVANALSRLGTTDCCAIQGHQLESDLLARIKQSWESDGDIQRLINEVQAKTTSHKHFSWDKGELRRKGRPVIGKDFKLRQDILGCMHTAASSGHSGRNATLQRLKAMVYWKGMTKDVKGFIQQCSICQRCKYETVASPGLLQPLPIPEHVWQHITMDFIEGLPSSYGKQVIFVVVDWLSKVAHFMALSHPYTAAEVAQSFLDNIFKLHGFPKSITSDRDAIFVSQFWQELMAFQGVQIQLSTTYHSQTDGQSEVVNRCLETYLRYMCADTPLQWSKWLALAEWWYNTNYHSTIKATP</sequence>
<dbReference type="Gene3D" id="3.30.70.270">
    <property type="match status" value="2"/>
</dbReference>
<dbReference type="InterPro" id="IPR036397">
    <property type="entry name" value="RNaseH_sf"/>
</dbReference>
<protein>
    <submittedName>
        <fullName evidence="3">Retrotransposable element Tf2</fullName>
    </submittedName>
</protein>